<evidence type="ECO:0000313" key="2">
    <source>
        <dbReference type="EMBL" id="TXS88940.1"/>
    </source>
</evidence>
<reference evidence="2 3" key="1">
    <citation type="submission" date="2019-08" db="EMBL/GenBank/DDBJ databases">
        <title>Parahaliea maris sp. nov., isolated from the surface seawater.</title>
        <authorList>
            <person name="Liu Y."/>
        </authorList>
    </citation>
    <scope>NUCLEOTIDE SEQUENCE [LARGE SCALE GENOMIC DNA]</scope>
    <source>
        <strain evidence="2 3">HSLHS9</strain>
    </source>
</reference>
<evidence type="ECO:0000256" key="1">
    <source>
        <dbReference type="SAM" id="MobiDB-lite"/>
    </source>
</evidence>
<dbReference type="RefSeq" id="WP_148070443.1">
    <property type="nucleotide sequence ID" value="NZ_VRZA01000014.1"/>
</dbReference>
<keyword evidence="3" id="KW-1185">Reference proteome</keyword>
<name>A0A5C8ZMH9_9GAMM</name>
<accession>A0A5C8ZMH9</accession>
<dbReference type="EMBL" id="VRZA01000014">
    <property type="protein sequence ID" value="TXS88940.1"/>
    <property type="molecule type" value="Genomic_DNA"/>
</dbReference>
<feature type="region of interest" description="Disordered" evidence="1">
    <location>
        <begin position="584"/>
        <end position="615"/>
    </location>
</feature>
<protein>
    <submittedName>
        <fullName evidence="2">Type I secretion C-terminal target domain-containing protein</fullName>
    </submittedName>
</protein>
<proteinExistence type="predicted"/>
<sequence>FAVSVVDPQGDSDSDTLSVQIVDDVPTANDDTNSVNLVTPVSGNVVTENDVPGADGVSVVGVVTGDTNANYDDATSGLPVTVGAVIVGAYGTLSIAADGSYSYNRTAGPDEGGVQDVFTYTIRDGDGDLSNATLTIDVIDNEGPTVEEPAELADVPEFELRDDGMASRSETLQFTAGSTDIVSFAFSDNFVATLNGDTNGAAPDEIVWTKSPDGQTITGTINGEDAVVLTLTDLGGDQVEVEMTLLSPLANVLAGGNNILNLGTIEVIATDEAGLTATGVFDIGSIDDVPEVGDFLDPAPVANTAGATTGVLLNAGFLSGADGWSSIGLAGEPLEGVTYISETTGSGDTLVTTLTAVSSSDPSVEIFEVMVDASGQYSFTLITPEASTQQTISLTGLTPGGPIPFVETPGGLIEVNANGSGVNSSTPGSGVENNILDGTVDGVPEFLTFQFFDPGTVGDDTPTPANANLVDSVSFSNNHNGGTYQATVTNTLTGETSTFNGTVGKNAPIVISGVTDDVTNESFQFNEVTLTWVSGQMRITAATLSKIILPEGEDITFTVTGEDADGDVVMDDFTVVIDPALGSASSSAPASFGRLGFGTTEQSPVVEESGSQDEETDRLLATDGDDVFAFDLVDAQSDPDVTISGFGDSGSDRLDLRDLLQGEELEGADLTTYLNVTSDGVDTVIQVSSSGELKGNGGDANLVDQTITLEGIDLVTGHDDMASIIQNMLDSGKLTVDQ</sequence>
<comment type="caution">
    <text evidence="2">The sequence shown here is derived from an EMBL/GenBank/DDBJ whole genome shotgun (WGS) entry which is preliminary data.</text>
</comment>
<dbReference type="AlphaFoldDB" id="A0A5C8ZMH9"/>
<dbReference type="NCBIfam" id="TIGR03661">
    <property type="entry name" value="T1SS_VCA0849"/>
    <property type="match status" value="1"/>
</dbReference>
<dbReference type="InterPro" id="IPR019960">
    <property type="entry name" value="T1SS_VCA0849"/>
</dbReference>
<organism evidence="2 3">
    <name type="scientific">Parahaliea maris</name>
    <dbReference type="NCBI Taxonomy" id="2716870"/>
    <lineage>
        <taxon>Bacteria</taxon>
        <taxon>Pseudomonadati</taxon>
        <taxon>Pseudomonadota</taxon>
        <taxon>Gammaproteobacteria</taxon>
        <taxon>Cellvibrionales</taxon>
        <taxon>Halieaceae</taxon>
        <taxon>Parahaliea</taxon>
    </lineage>
</organism>
<gene>
    <name evidence="2" type="ORF">FV139_20920</name>
</gene>
<dbReference type="Pfam" id="PF17963">
    <property type="entry name" value="Big_9"/>
    <property type="match status" value="1"/>
</dbReference>
<feature type="non-terminal residue" evidence="2">
    <location>
        <position position="1"/>
    </location>
</feature>
<evidence type="ECO:0000313" key="3">
    <source>
        <dbReference type="Proteomes" id="UP000321039"/>
    </source>
</evidence>
<dbReference type="Proteomes" id="UP000321039">
    <property type="component" value="Unassembled WGS sequence"/>
</dbReference>